<sequence>MTSLSLHLLINPNAGNGSGKKAEQLVTAALSKKNIPFHVYHTEYPRHATQLTEDLLRHTLVEWNDKHTGDFPLLVVLGGDGTLHEVINALATHTDIPVGYIPCGSGNDFARAIGLSRKPLEALDHLLSLSTPDEFNTLIYHNHLTDESGYLTNNLGIGIDANIVATANKSQAKKWLNKLKLGSLAYLVAAAKVLIKQKGFDLVIKTSKESEHYRNAYLCTVTNHPYFGGGVALAPNADARKEDMTLVVVERIPLLKLLRLVGQLLRKKHLNSPYVHLYLDQQIQLTCQSQQFGQTDGEELGLTTYDMSFSTQKRLFWL</sequence>
<dbReference type="InterPro" id="IPR045540">
    <property type="entry name" value="YegS/DAGK_C"/>
</dbReference>
<proteinExistence type="inferred from homology"/>
<keyword evidence="7" id="KW-0443">Lipid metabolism</keyword>
<evidence type="ECO:0000256" key="8">
    <source>
        <dbReference type="ARBA" id="ARBA00023264"/>
    </source>
</evidence>
<dbReference type="GO" id="GO:0008654">
    <property type="term" value="P:phospholipid biosynthetic process"/>
    <property type="evidence" value="ECO:0007669"/>
    <property type="project" value="UniProtKB-KW"/>
</dbReference>
<evidence type="ECO:0000313" key="11">
    <source>
        <dbReference type="Proteomes" id="UP000500890"/>
    </source>
</evidence>
<keyword evidence="7" id="KW-0594">Phospholipid biosynthesis</keyword>
<dbReference type="PANTHER" id="PTHR12358:SF54">
    <property type="entry name" value="SPHINGOSINE KINASE RELATED PROTEIN"/>
    <property type="match status" value="1"/>
</dbReference>
<evidence type="ECO:0000256" key="6">
    <source>
        <dbReference type="ARBA" id="ARBA00022840"/>
    </source>
</evidence>
<accession>A0A6G8AKX5</accession>
<dbReference type="AlphaFoldDB" id="A0A6G8AKX5"/>
<dbReference type="RefSeq" id="WP_166006497.1">
    <property type="nucleotide sequence ID" value="NZ_CP049886.1"/>
</dbReference>
<dbReference type="NCBIfam" id="TIGR00147">
    <property type="entry name" value="YegS/Rv2252/BmrU family lipid kinase"/>
    <property type="match status" value="1"/>
</dbReference>
<keyword evidence="5 10" id="KW-0418">Kinase</keyword>
<keyword evidence="6" id="KW-0067">ATP-binding</keyword>
<dbReference type="InterPro" id="IPR005218">
    <property type="entry name" value="Diacylglycerol/lipid_kinase"/>
</dbReference>
<keyword evidence="11" id="KW-1185">Reference proteome</keyword>
<organism evidence="10 11">
    <name type="scientific">Vagococcus coleopterorum</name>
    <dbReference type="NCBI Taxonomy" id="2714946"/>
    <lineage>
        <taxon>Bacteria</taxon>
        <taxon>Bacillati</taxon>
        <taxon>Bacillota</taxon>
        <taxon>Bacilli</taxon>
        <taxon>Lactobacillales</taxon>
        <taxon>Enterococcaceae</taxon>
        <taxon>Vagococcus</taxon>
    </lineage>
</organism>
<evidence type="ECO:0000256" key="4">
    <source>
        <dbReference type="ARBA" id="ARBA00022741"/>
    </source>
</evidence>
<reference evidence="10 11" key="1">
    <citation type="submission" date="2020-03" db="EMBL/GenBank/DDBJ databases">
        <title>Vagococcus sp. nov., isolated from beetles.</title>
        <authorList>
            <person name="Hyun D.-W."/>
            <person name="Bae J.-W."/>
        </authorList>
    </citation>
    <scope>NUCLEOTIDE SEQUENCE [LARGE SCALE GENOMIC DNA]</scope>
    <source>
        <strain evidence="10 11">HDW17A</strain>
    </source>
</reference>
<evidence type="ECO:0000259" key="9">
    <source>
        <dbReference type="PROSITE" id="PS50146"/>
    </source>
</evidence>
<dbReference type="Pfam" id="PF19279">
    <property type="entry name" value="YegS_C"/>
    <property type="match status" value="1"/>
</dbReference>
<feature type="domain" description="DAGKc" evidence="9">
    <location>
        <begin position="1"/>
        <end position="148"/>
    </location>
</feature>
<dbReference type="KEGG" id="vah:G7081_00765"/>
<keyword evidence="3" id="KW-0808">Transferase</keyword>
<dbReference type="SMART" id="SM00046">
    <property type="entry name" value="DAGKc"/>
    <property type="match status" value="1"/>
</dbReference>
<comment type="similarity">
    <text evidence="2">Belongs to the diacylglycerol/lipid kinase family.</text>
</comment>
<evidence type="ECO:0000256" key="5">
    <source>
        <dbReference type="ARBA" id="ARBA00022777"/>
    </source>
</evidence>
<dbReference type="Gene3D" id="2.60.200.40">
    <property type="match status" value="1"/>
</dbReference>
<keyword evidence="4" id="KW-0547">Nucleotide-binding</keyword>
<gene>
    <name evidence="10" type="ORF">G7081_00765</name>
</gene>
<name>A0A6G8AKX5_9ENTE</name>
<dbReference type="PROSITE" id="PS50146">
    <property type="entry name" value="DAGK"/>
    <property type="match status" value="1"/>
</dbReference>
<dbReference type="Proteomes" id="UP000500890">
    <property type="component" value="Chromosome"/>
</dbReference>
<dbReference type="Pfam" id="PF00781">
    <property type="entry name" value="DAGK_cat"/>
    <property type="match status" value="1"/>
</dbReference>
<dbReference type="GO" id="GO:0016301">
    <property type="term" value="F:kinase activity"/>
    <property type="evidence" value="ECO:0007669"/>
    <property type="project" value="UniProtKB-KW"/>
</dbReference>
<protein>
    <submittedName>
        <fullName evidence="10">Diacylglycerol kinase family lipid kinase</fullName>
    </submittedName>
</protein>
<dbReference type="InterPro" id="IPR001206">
    <property type="entry name" value="Diacylglycerol_kinase_cat_dom"/>
</dbReference>
<evidence type="ECO:0000256" key="3">
    <source>
        <dbReference type="ARBA" id="ARBA00022679"/>
    </source>
</evidence>
<dbReference type="InterPro" id="IPR017438">
    <property type="entry name" value="ATP-NAD_kinase_N"/>
</dbReference>
<keyword evidence="8" id="KW-1208">Phospholipid metabolism</keyword>
<dbReference type="EMBL" id="CP049886">
    <property type="protein sequence ID" value="QIL45721.1"/>
    <property type="molecule type" value="Genomic_DNA"/>
</dbReference>
<evidence type="ECO:0000256" key="7">
    <source>
        <dbReference type="ARBA" id="ARBA00023209"/>
    </source>
</evidence>
<evidence type="ECO:0000256" key="2">
    <source>
        <dbReference type="ARBA" id="ARBA00005983"/>
    </source>
</evidence>
<dbReference type="InterPro" id="IPR016064">
    <property type="entry name" value="NAD/diacylglycerol_kinase_sf"/>
</dbReference>
<dbReference type="Gene3D" id="3.40.50.10330">
    <property type="entry name" value="Probable inorganic polyphosphate/atp-NAD kinase, domain 1"/>
    <property type="match status" value="1"/>
</dbReference>
<dbReference type="InterPro" id="IPR050187">
    <property type="entry name" value="Lipid_Phosphate_FormReg"/>
</dbReference>
<evidence type="ECO:0000313" key="10">
    <source>
        <dbReference type="EMBL" id="QIL45721.1"/>
    </source>
</evidence>
<dbReference type="GO" id="GO:0005524">
    <property type="term" value="F:ATP binding"/>
    <property type="evidence" value="ECO:0007669"/>
    <property type="project" value="UniProtKB-KW"/>
</dbReference>
<dbReference type="SUPFAM" id="SSF111331">
    <property type="entry name" value="NAD kinase/diacylglycerol kinase-like"/>
    <property type="match status" value="1"/>
</dbReference>
<comment type="cofactor">
    <cofactor evidence="1">
        <name>Mg(2+)</name>
        <dbReference type="ChEBI" id="CHEBI:18420"/>
    </cofactor>
</comment>
<evidence type="ECO:0000256" key="1">
    <source>
        <dbReference type="ARBA" id="ARBA00001946"/>
    </source>
</evidence>
<keyword evidence="7" id="KW-0444">Lipid biosynthesis</keyword>
<dbReference type="PANTHER" id="PTHR12358">
    <property type="entry name" value="SPHINGOSINE KINASE"/>
    <property type="match status" value="1"/>
</dbReference>